<protein>
    <submittedName>
        <fullName evidence="1">Uncharacterized protein</fullName>
    </submittedName>
</protein>
<sequence>MKGRATYRRGVISQRRHLYWIQLIIESTSQSFVNCCNKRKLYGNLKVSAIEITEDADKNTKKSQTPVGLHQIP</sequence>
<name>T1IWQ2_STRMM</name>
<accession>T1IWQ2</accession>
<evidence type="ECO:0000313" key="2">
    <source>
        <dbReference type="Proteomes" id="UP000014500"/>
    </source>
</evidence>
<keyword evidence="2" id="KW-1185">Reference proteome</keyword>
<dbReference type="AlphaFoldDB" id="T1IWQ2"/>
<dbReference type="EnsemblMetazoa" id="SMAR005625-RA">
    <property type="protein sequence ID" value="SMAR005625-PA"/>
    <property type="gene ID" value="SMAR005625"/>
</dbReference>
<reference evidence="2" key="1">
    <citation type="submission" date="2011-05" db="EMBL/GenBank/DDBJ databases">
        <authorList>
            <person name="Richards S.R."/>
            <person name="Qu J."/>
            <person name="Jiang H."/>
            <person name="Jhangiani S.N."/>
            <person name="Agravi P."/>
            <person name="Goodspeed R."/>
            <person name="Gross S."/>
            <person name="Mandapat C."/>
            <person name="Jackson L."/>
            <person name="Mathew T."/>
            <person name="Pu L."/>
            <person name="Thornton R."/>
            <person name="Saada N."/>
            <person name="Wilczek-Boney K.B."/>
            <person name="Lee S."/>
            <person name="Kovar C."/>
            <person name="Wu Y."/>
            <person name="Scherer S.E."/>
            <person name="Worley K.C."/>
            <person name="Muzny D.M."/>
            <person name="Gibbs R."/>
        </authorList>
    </citation>
    <scope>NUCLEOTIDE SEQUENCE</scope>
    <source>
        <strain evidence="2">Brora</strain>
    </source>
</reference>
<proteinExistence type="predicted"/>
<dbReference type="EMBL" id="JH431627">
    <property type="status" value="NOT_ANNOTATED_CDS"/>
    <property type="molecule type" value="Genomic_DNA"/>
</dbReference>
<dbReference type="Proteomes" id="UP000014500">
    <property type="component" value="Unassembled WGS sequence"/>
</dbReference>
<evidence type="ECO:0000313" key="1">
    <source>
        <dbReference type="EnsemblMetazoa" id="SMAR005625-PA"/>
    </source>
</evidence>
<dbReference type="HOGENOM" id="CLU_2707947_0_0_1"/>
<organism evidence="1 2">
    <name type="scientific">Strigamia maritima</name>
    <name type="common">European centipede</name>
    <name type="synonym">Geophilus maritimus</name>
    <dbReference type="NCBI Taxonomy" id="126957"/>
    <lineage>
        <taxon>Eukaryota</taxon>
        <taxon>Metazoa</taxon>
        <taxon>Ecdysozoa</taxon>
        <taxon>Arthropoda</taxon>
        <taxon>Myriapoda</taxon>
        <taxon>Chilopoda</taxon>
        <taxon>Pleurostigmophora</taxon>
        <taxon>Geophilomorpha</taxon>
        <taxon>Linotaeniidae</taxon>
        <taxon>Strigamia</taxon>
    </lineage>
</organism>
<reference evidence="1" key="2">
    <citation type="submission" date="2015-02" db="UniProtKB">
        <authorList>
            <consortium name="EnsemblMetazoa"/>
        </authorList>
    </citation>
    <scope>IDENTIFICATION</scope>
</reference>